<accession>A0A437RH11</accession>
<evidence type="ECO:0000313" key="3">
    <source>
        <dbReference type="Proteomes" id="UP000285575"/>
    </source>
</evidence>
<dbReference type="AlphaFoldDB" id="A0A437RH11"/>
<dbReference type="CDD" id="cd02440">
    <property type="entry name" value="AdoMet_MTases"/>
    <property type="match status" value="1"/>
</dbReference>
<dbReference type="Gene3D" id="3.40.50.150">
    <property type="entry name" value="Vaccinia Virus protein VP39"/>
    <property type="match status" value="1"/>
</dbReference>
<evidence type="ECO:0000259" key="1">
    <source>
        <dbReference type="Pfam" id="PF19587"/>
    </source>
</evidence>
<dbReference type="EMBL" id="SACR01000003">
    <property type="protein sequence ID" value="RVU46004.1"/>
    <property type="molecule type" value="Genomic_DNA"/>
</dbReference>
<feature type="domain" description="DUF6094" evidence="1">
    <location>
        <begin position="10"/>
        <end position="152"/>
    </location>
</feature>
<dbReference type="InterPro" id="IPR029063">
    <property type="entry name" value="SAM-dependent_MTases_sf"/>
</dbReference>
<gene>
    <name evidence="2" type="ORF">EOE66_09000</name>
</gene>
<dbReference type="GO" id="GO:0003676">
    <property type="term" value="F:nucleic acid binding"/>
    <property type="evidence" value="ECO:0007669"/>
    <property type="project" value="InterPro"/>
</dbReference>
<dbReference type="PROSITE" id="PS00092">
    <property type="entry name" value="N6_MTASE"/>
    <property type="match status" value="1"/>
</dbReference>
<dbReference type="GO" id="GO:0008168">
    <property type="term" value="F:methyltransferase activity"/>
    <property type="evidence" value="ECO:0007669"/>
    <property type="project" value="InterPro"/>
</dbReference>
<dbReference type="OrthoDB" id="1843260at2"/>
<dbReference type="GO" id="GO:0032259">
    <property type="term" value="P:methylation"/>
    <property type="evidence" value="ECO:0007669"/>
    <property type="project" value="InterPro"/>
</dbReference>
<dbReference type="Proteomes" id="UP000285575">
    <property type="component" value="Unassembled WGS sequence"/>
</dbReference>
<protein>
    <recommendedName>
        <fullName evidence="1">DUF6094 domain-containing protein</fullName>
    </recommendedName>
</protein>
<evidence type="ECO:0000313" key="2">
    <source>
        <dbReference type="EMBL" id="RVU46004.1"/>
    </source>
</evidence>
<reference evidence="2 3" key="1">
    <citation type="submission" date="2019-01" db="EMBL/GenBank/DDBJ databases">
        <authorList>
            <person name="Chen W.-M."/>
        </authorList>
    </citation>
    <scope>NUCLEOTIDE SEQUENCE [LARGE SCALE GENOMIC DNA]</scope>
    <source>
        <strain evidence="2 3">KYPY4</strain>
    </source>
</reference>
<name>A0A437RH11_9BURK</name>
<dbReference type="SUPFAM" id="SSF53335">
    <property type="entry name" value="S-adenosyl-L-methionine-dependent methyltransferases"/>
    <property type="match status" value="1"/>
</dbReference>
<comment type="caution">
    <text evidence="2">The sequence shown here is derived from an EMBL/GenBank/DDBJ whole genome shotgun (WGS) entry which is preliminary data.</text>
</comment>
<dbReference type="PRINTS" id="PR00507">
    <property type="entry name" value="N12N6MTFRASE"/>
</dbReference>
<dbReference type="InterPro" id="IPR046076">
    <property type="entry name" value="DUF6094"/>
</dbReference>
<proteinExistence type="predicted"/>
<dbReference type="Pfam" id="PF19587">
    <property type="entry name" value="DUF6094"/>
    <property type="match status" value="1"/>
</dbReference>
<keyword evidence="3" id="KW-1185">Reference proteome</keyword>
<sequence length="154" mass="16742">MALIFPRIAQNFIKNGYFPTDVPTLDRICSALDIGGSAVRVADPCCGEGAALLHVCEHLQSCGAEVSSFGVDVDEERAWHAKTVLGTVAHADVHDVRITDRSMGLLFLNPPYGDLVGDKADTGDRKQGRERHEKVFCRRTFSLLHPGGVLVLTL</sequence>
<organism evidence="2 3">
    <name type="scientific">Rubrivivax rivuli</name>
    <dbReference type="NCBI Taxonomy" id="1862385"/>
    <lineage>
        <taxon>Bacteria</taxon>
        <taxon>Pseudomonadati</taxon>
        <taxon>Pseudomonadota</taxon>
        <taxon>Betaproteobacteria</taxon>
        <taxon>Burkholderiales</taxon>
        <taxon>Sphaerotilaceae</taxon>
        <taxon>Rubrivivax</taxon>
    </lineage>
</organism>
<dbReference type="InterPro" id="IPR002052">
    <property type="entry name" value="DNA_methylase_N6_adenine_CS"/>
</dbReference>
<dbReference type="RefSeq" id="WP_128228376.1">
    <property type="nucleotide sequence ID" value="NZ_SACR01000003.1"/>
</dbReference>